<keyword evidence="2" id="KW-1185">Reference proteome</keyword>
<proteinExistence type="predicted"/>
<comment type="caution">
    <text evidence="1">The sequence shown here is derived from an EMBL/GenBank/DDBJ whole genome shotgun (WGS) entry which is preliminary data.</text>
</comment>
<sequence length="210" mass="22893">MRRTMEISIQKSIRIGIALKPEQIPNGSTATENGGSVVTLQALTLVHVDIDIIDAMLDRFTTVDITHVKSLSLLESAIAGLLRANAGSVEKLTIGKAYSTGCESVGEIDSVSRVLPLLGDLKNLKVLKTIRITIHHNLGMSEDEDEWAKLDRLLVSARSGIELNIYAGFGPTGRHMDVEDVDAVKKLLPLLSMLHIYHNPRCEIGKLFSG</sequence>
<evidence type="ECO:0000313" key="1">
    <source>
        <dbReference type="EMBL" id="KAJ7723337.1"/>
    </source>
</evidence>
<protein>
    <submittedName>
        <fullName evidence="1">Uncharacterized protein</fullName>
    </submittedName>
</protein>
<dbReference type="Proteomes" id="UP001215280">
    <property type="component" value="Unassembled WGS sequence"/>
</dbReference>
<evidence type="ECO:0000313" key="2">
    <source>
        <dbReference type="Proteomes" id="UP001215280"/>
    </source>
</evidence>
<gene>
    <name evidence="1" type="ORF">DFH07DRAFT_946549</name>
</gene>
<dbReference type="AlphaFoldDB" id="A0AAD7MMT5"/>
<accession>A0AAD7MMT5</accession>
<name>A0AAD7MMT5_9AGAR</name>
<dbReference type="EMBL" id="JARJLG010000248">
    <property type="protein sequence ID" value="KAJ7723337.1"/>
    <property type="molecule type" value="Genomic_DNA"/>
</dbReference>
<organism evidence="1 2">
    <name type="scientific">Mycena maculata</name>
    <dbReference type="NCBI Taxonomy" id="230809"/>
    <lineage>
        <taxon>Eukaryota</taxon>
        <taxon>Fungi</taxon>
        <taxon>Dikarya</taxon>
        <taxon>Basidiomycota</taxon>
        <taxon>Agaricomycotina</taxon>
        <taxon>Agaricomycetes</taxon>
        <taxon>Agaricomycetidae</taxon>
        <taxon>Agaricales</taxon>
        <taxon>Marasmiineae</taxon>
        <taxon>Mycenaceae</taxon>
        <taxon>Mycena</taxon>
    </lineage>
</organism>
<reference evidence="1" key="1">
    <citation type="submission" date="2023-03" db="EMBL/GenBank/DDBJ databases">
        <title>Massive genome expansion in bonnet fungi (Mycena s.s.) driven by repeated elements and novel gene families across ecological guilds.</title>
        <authorList>
            <consortium name="Lawrence Berkeley National Laboratory"/>
            <person name="Harder C.B."/>
            <person name="Miyauchi S."/>
            <person name="Viragh M."/>
            <person name="Kuo A."/>
            <person name="Thoen E."/>
            <person name="Andreopoulos B."/>
            <person name="Lu D."/>
            <person name="Skrede I."/>
            <person name="Drula E."/>
            <person name="Henrissat B."/>
            <person name="Morin E."/>
            <person name="Kohler A."/>
            <person name="Barry K."/>
            <person name="LaButti K."/>
            <person name="Morin E."/>
            <person name="Salamov A."/>
            <person name="Lipzen A."/>
            <person name="Mereny Z."/>
            <person name="Hegedus B."/>
            <person name="Baldrian P."/>
            <person name="Stursova M."/>
            <person name="Weitz H."/>
            <person name="Taylor A."/>
            <person name="Grigoriev I.V."/>
            <person name="Nagy L.G."/>
            <person name="Martin F."/>
            <person name="Kauserud H."/>
        </authorList>
    </citation>
    <scope>NUCLEOTIDE SEQUENCE</scope>
    <source>
        <strain evidence="1">CBHHK188m</strain>
    </source>
</reference>